<dbReference type="Proteomes" id="UP000238196">
    <property type="component" value="Unassembled WGS sequence"/>
</dbReference>
<gene>
    <name evidence="1" type="ORF">C4K68_03410</name>
</gene>
<comment type="caution">
    <text evidence="1">The sequence shown here is derived from an EMBL/GenBank/DDBJ whole genome shotgun (WGS) entry which is preliminary data.</text>
</comment>
<proteinExistence type="predicted"/>
<name>A0A2S5KX93_9PROT</name>
<dbReference type="PANTHER" id="PTHR37807:SF3">
    <property type="entry name" value="OS07G0160300 PROTEIN"/>
    <property type="match status" value="1"/>
</dbReference>
<dbReference type="InterPro" id="IPR027417">
    <property type="entry name" value="P-loop_NTPase"/>
</dbReference>
<evidence type="ECO:0000313" key="1">
    <source>
        <dbReference type="EMBL" id="PPC78896.1"/>
    </source>
</evidence>
<dbReference type="Gene3D" id="3.40.50.300">
    <property type="entry name" value="P-loop containing nucleotide triphosphate hydrolases"/>
    <property type="match status" value="1"/>
</dbReference>
<dbReference type="EMBL" id="PRLP01000009">
    <property type="protein sequence ID" value="PPC78896.1"/>
    <property type="molecule type" value="Genomic_DNA"/>
</dbReference>
<protein>
    <recommendedName>
        <fullName evidence="3">ATP-binding protein</fullName>
    </recommendedName>
</protein>
<evidence type="ECO:0008006" key="3">
    <source>
        <dbReference type="Google" id="ProtNLM"/>
    </source>
</evidence>
<dbReference type="AlphaFoldDB" id="A0A2S5KX93"/>
<sequence length="195" mass="21175">MQRQQLTASQQKGSAQQQKGTAQRQLVIVSGAPGAGKTTLAVPLAAQLGFPLFCKDFIKETLTDVLGNAGGDLAASRRLGAAAMELMWTLARNAPCAVLEANFRPYSNYERRQLLSLAATVVEVYCECGREETQRRFSQRAASGQQHDAHPLAELTDAMLAEYDRPVALGKVIRVDTRLPLALQPLVDEVRAALI</sequence>
<organism evidence="1 2">
    <name type="scientific">Proteobacteria bacterium 228</name>
    <dbReference type="NCBI Taxonomy" id="2083153"/>
    <lineage>
        <taxon>Bacteria</taxon>
        <taxon>Pseudomonadati</taxon>
        <taxon>Pseudomonadota</taxon>
    </lineage>
</organism>
<dbReference type="SUPFAM" id="SSF52540">
    <property type="entry name" value="P-loop containing nucleoside triphosphate hydrolases"/>
    <property type="match status" value="1"/>
</dbReference>
<dbReference type="OrthoDB" id="9810372at2"/>
<accession>A0A2S5KX93</accession>
<dbReference type="PANTHER" id="PTHR37807">
    <property type="entry name" value="OS07G0160300 PROTEIN"/>
    <property type="match status" value="1"/>
</dbReference>
<dbReference type="Pfam" id="PF13671">
    <property type="entry name" value="AAA_33"/>
    <property type="match status" value="1"/>
</dbReference>
<reference evidence="1 2" key="1">
    <citation type="submission" date="2018-02" db="EMBL/GenBank/DDBJ databases">
        <title>novel marine gammaproteobacteria from coastal saline agro ecosystem.</title>
        <authorList>
            <person name="Krishnan R."/>
            <person name="Ramesh Kumar N."/>
        </authorList>
    </citation>
    <scope>NUCLEOTIDE SEQUENCE [LARGE SCALE GENOMIC DNA]</scope>
    <source>
        <strain evidence="1 2">228</strain>
    </source>
</reference>
<evidence type="ECO:0000313" key="2">
    <source>
        <dbReference type="Proteomes" id="UP000238196"/>
    </source>
</evidence>